<gene>
    <name evidence="2" type="ORF">RM572_18375</name>
</gene>
<dbReference type="EMBL" id="JAVREQ010000016">
    <property type="protein sequence ID" value="MDT0380722.1"/>
    <property type="molecule type" value="Genomic_DNA"/>
</dbReference>
<keyword evidence="1" id="KW-0812">Transmembrane</keyword>
<name>A0ABU2NW34_9ACTN</name>
<protein>
    <submittedName>
        <fullName evidence="2">ABC transporter permease</fullName>
    </submittedName>
</protein>
<dbReference type="Proteomes" id="UP001183414">
    <property type="component" value="Unassembled WGS sequence"/>
</dbReference>
<accession>A0ABU2NW34</accession>
<comment type="caution">
    <text evidence="2">The sequence shown here is derived from an EMBL/GenBank/DDBJ whole genome shotgun (WGS) entry which is preliminary data.</text>
</comment>
<organism evidence="2 3">
    <name type="scientific">Streptomyces hazeniae</name>
    <dbReference type="NCBI Taxonomy" id="3075538"/>
    <lineage>
        <taxon>Bacteria</taxon>
        <taxon>Bacillati</taxon>
        <taxon>Actinomycetota</taxon>
        <taxon>Actinomycetes</taxon>
        <taxon>Kitasatosporales</taxon>
        <taxon>Streptomycetaceae</taxon>
        <taxon>Streptomyces</taxon>
    </lineage>
</organism>
<proteinExistence type="predicted"/>
<dbReference type="RefSeq" id="WP_311674440.1">
    <property type="nucleotide sequence ID" value="NZ_JAVREQ010000016.1"/>
</dbReference>
<sequence length="316" mass="33808">MSLLPAALRPGGLTWTVLTTHRAVLRIWLGCLVLGAAALVALHFYGAHVVEASDACSAGDLGCDYDVGKQIETYRFTLALVQGLLAFLPLAVAGFAGAALVGREMDNGTAALAWTQSVTPVRWLVGKLTLPALLLVAGTIPLTLLVRWADDRDFAPEWHGVNPYLATGPTGTAYLLLALVVGAVAGLLLRRTLPALAAGVGFTGAAMILGAVFRFDLWPKVFVSGNHTGLANNAYIAETGGVTASGERFSFDRCFRVPQPEFDVRSCLEKYDADHYVLFHPSSHYWPLQLVETGIVLALAAALVTAAFWLLRRRLP</sequence>
<feature type="transmembrane region" description="Helical" evidence="1">
    <location>
        <begin position="79"/>
        <end position="102"/>
    </location>
</feature>
<keyword evidence="1" id="KW-1133">Transmembrane helix</keyword>
<feature type="transmembrane region" description="Helical" evidence="1">
    <location>
        <begin position="123"/>
        <end position="144"/>
    </location>
</feature>
<evidence type="ECO:0000256" key="1">
    <source>
        <dbReference type="SAM" id="Phobius"/>
    </source>
</evidence>
<feature type="transmembrane region" description="Helical" evidence="1">
    <location>
        <begin position="23"/>
        <end position="45"/>
    </location>
</feature>
<feature type="transmembrane region" description="Helical" evidence="1">
    <location>
        <begin position="196"/>
        <end position="215"/>
    </location>
</feature>
<keyword evidence="1" id="KW-0472">Membrane</keyword>
<evidence type="ECO:0000313" key="2">
    <source>
        <dbReference type="EMBL" id="MDT0380722.1"/>
    </source>
</evidence>
<reference evidence="3" key="1">
    <citation type="submission" date="2023-07" db="EMBL/GenBank/DDBJ databases">
        <title>30 novel species of actinomycetes from the DSMZ collection.</title>
        <authorList>
            <person name="Nouioui I."/>
        </authorList>
    </citation>
    <scope>NUCLEOTIDE SEQUENCE [LARGE SCALE GENOMIC DNA]</scope>
    <source>
        <strain evidence="3">DSM 42041</strain>
    </source>
</reference>
<keyword evidence="3" id="KW-1185">Reference proteome</keyword>
<feature type="transmembrane region" description="Helical" evidence="1">
    <location>
        <begin position="286"/>
        <end position="311"/>
    </location>
</feature>
<feature type="transmembrane region" description="Helical" evidence="1">
    <location>
        <begin position="164"/>
        <end position="189"/>
    </location>
</feature>
<evidence type="ECO:0000313" key="3">
    <source>
        <dbReference type="Proteomes" id="UP001183414"/>
    </source>
</evidence>